<dbReference type="AlphaFoldDB" id="A0A077WD72"/>
<reference evidence="1" key="1">
    <citation type="journal article" date="2014" name="Genome Announc.">
        <title>De novo whole-genome sequence and genome annotation of Lichtheimia ramosa.</title>
        <authorList>
            <person name="Linde J."/>
            <person name="Schwartze V."/>
            <person name="Binder U."/>
            <person name="Lass-Florl C."/>
            <person name="Voigt K."/>
            <person name="Horn F."/>
        </authorList>
    </citation>
    <scope>NUCLEOTIDE SEQUENCE</scope>
    <source>
        <strain evidence="1">JMRC FSU:6197</strain>
    </source>
</reference>
<evidence type="ECO:0000313" key="1">
    <source>
        <dbReference type="EMBL" id="CDS05099.1"/>
    </source>
</evidence>
<name>A0A077WD72_9FUNG</name>
<protein>
    <submittedName>
        <fullName evidence="1">Uncharacterized protein</fullName>
    </submittedName>
</protein>
<dbReference type="EMBL" id="LK023316">
    <property type="protein sequence ID" value="CDS05099.1"/>
    <property type="molecule type" value="Genomic_DNA"/>
</dbReference>
<gene>
    <name evidence="1" type="ORF">LRAMOSA07628</name>
</gene>
<dbReference type="OrthoDB" id="10589212at2759"/>
<sequence length="158" mass="18120">MARDGWLYNGAPFQLHLSNKYARSTHDLTFTSTQHVALVASMQDPKSVLCTLFPPVHKESSQHVFALYLLGKLIRYALSMLEDGISGSKKTWFEEVAHCFTGLPKQYCYSMNFPVEQQWHTIRWQEGVQASLMHKGLFRLWLSGSRETIKALLVLWAS</sequence>
<organism evidence="1">
    <name type="scientific">Lichtheimia ramosa</name>
    <dbReference type="NCBI Taxonomy" id="688394"/>
    <lineage>
        <taxon>Eukaryota</taxon>
        <taxon>Fungi</taxon>
        <taxon>Fungi incertae sedis</taxon>
        <taxon>Mucoromycota</taxon>
        <taxon>Mucoromycotina</taxon>
        <taxon>Mucoromycetes</taxon>
        <taxon>Mucorales</taxon>
        <taxon>Lichtheimiaceae</taxon>
        <taxon>Lichtheimia</taxon>
    </lineage>
</organism>
<proteinExistence type="predicted"/>
<accession>A0A077WD72</accession>